<dbReference type="RefSeq" id="XP_031560766.1">
    <property type="nucleotide sequence ID" value="XM_031704906.1"/>
</dbReference>
<feature type="chain" id="PRO_5028190181" evidence="1">
    <location>
        <begin position="22"/>
        <end position="245"/>
    </location>
</feature>
<dbReference type="Proteomes" id="UP000515163">
    <property type="component" value="Unplaced"/>
</dbReference>
<dbReference type="InParanoid" id="A0A6P8HZQ3"/>
<keyword evidence="1" id="KW-0732">Signal</keyword>
<dbReference type="GeneID" id="116296812"/>
<protein>
    <submittedName>
        <fullName evidence="3">Uncharacterized protein LOC116296812</fullName>
    </submittedName>
</protein>
<reference evidence="3" key="1">
    <citation type="submission" date="2025-08" db="UniProtKB">
        <authorList>
            <consortium name="RefSeq"/>
        </authorList>
    </citation>
    <scope>IDENTIFICATION</scope>
    <source>
        <tissue evidence="3">Tentacle</tissue>
    </source>
</reference>
<evidence type="ECO:0000256" key="1">
    <source>
        <dbReference type="SAM" id="SignalP"/>
    </source>
</evidence>
<evidence type="ECO:0000313" key="2">
    <source>
        <dbReference type="Proteomes" id="UP000515163"/>
    </source>
</evidence>
<keyword evidence="2" id="KW-1185">Reference proteome</keyword>
<gene>
    <name evidence="3" type="primary">LOC116296812</name>
</gene>
<proteinExistence type="predicted"/>
<dbReference type="AlphaFoldDB" id="A0A6P8HZQ3"/>
<name>A0A6P8HZQ3_ACTTE</name>
<feature type="signal peptide" evidence="1">
    <location>
        <begin position="1"/>
        <end position="21"/>
    </location>
</feature>
<dbReference type="KEGG" id="aten:116296812"/>
<organism evidence="2 3">
    <name type="scientific">Actinia tenebrosa</name>
    <name type="common">Australian red waratah sea anemone</name>
    <dbReference type="NCBI Taxonomy" id="6105"/>
    <lineage>
        <taxon>Eukaryota</taxon>
        <taxon>Metazoa</taxon>
        <taxon>Cnidaria</taxon>
        <taxon>Anthozoa</taxon>
        <taxon>Hexacorallia</taxon>
        <taxon>Actiniaria</taxon>
        <taxon>Actiniidae</taxon>
        <taxon>Actinia</taxon>
    </lineage>
</organism>
<evidence type="ECO:0000313" key="3">
    <source>
        <dbReference type="RefSeq" id="XP_031560766.1"/>
    </source>
</evidence>
<accession>A0A6P8HZQ3</accession>
<sequence length="245" mass="26943">MKGIFAIVCLVALGFQRLVSSAPAKKATPQPTKSPIDIHCNLHDNIRRLINQLPMATDKALVRFCSDRQPTPTIARLNSVKPNYPAGWLNGDIIQATQVLLQNVNQSIEGFQRPTLGRVPLLLKNSSSVISCFFCSLRESKNEYGRLPNSTKVVSAVNDIQIELKDLLSKIIKVGEAIKPGSRYTTKCKTCQINLTKGKRNRNQIALSLAIALERLHAALNIMKTNFFALRRACPPALVANGQSG</sequence>